<organism evidence="1 2">
    <name type="scientific">Acetivibrio clariflavus (strain DSM 19732 / NBRC 101661 / EBR45)</name>
    <name type="common">Clostridium clariflavum</name>
    <dbReference type="NCBI Taxonomy" id="720554"/>
    <lineage>
        <taxon>Bacteria</taxon>
        <taxon>Bacillati</taxon>
        <taxon>Bacillota</taxon>
        <taxon>Clostridia</taxon>
        <taxon>Eubacteriales</taxon>
        <taxon>Oscillospiraceae</taxon>
        <taxon>Acetivibrio</taxon>
    </lineage>
</organism>
<dbReference type="HOGENOM" id="CLU_170160_0_0_9"/>
<gene>
    <name evidence="1" type="ordered locus">Clocl_3299</name>
</gene>
<protein>
    <submittedName>
        <fullName evidence="1">Uncharacterized protein</fullName>
    </submittedName>
</protein>
<dbReference type="EMBL" id="CP003065">
    <property type="protein sequence ID" value="AEV69804.1"/>
    <property type="molecule type" value="Genomic_DNA"/>
</dbReference>
<dbReference type="KEGG" id="ccl:Clocl_3299"/>
<reference evidence="1 2" key="2">
    <citation type="journal article" date="2012" name="Stand. Genomic Sci.">
        <title>Complete Genome Sequence of Clostridium clariflavum DSM 19732.</title>
        <authorList>
            <person name="Izquierdo J.A."/>
            <person name="Goodwin L."/>
            <person name="Davenport K.W."/>
            <person name="Teshima H."/>
            <person name="Bruce D."/>
            <person name="Detter C."/>
            <person name="Tapia R."/>
            <person name="Han S."/>
            <person name="Land M."/>
            <person name="Hauser L."/>
            <person name="Jeffries C.D."/>
            <person name="Han J."/>
            <person name="Pitluck S."/>
            <person name="Nolan M."/>
            <person name="Chen A."/>
            <person name="Huntemann M."/>
            <person name="Mavromatis K."/>
            <person name="Mikhailova N."/>
            <person name="Liolios K."/>
            <person name="Woyke T."/>
            <person name="Lynd L.R."/>
        </authorList>
    </citation>
    <scope>NUCLEOTIDE SEQUENCE [LARGE SCALE GENOMIC DNA]</scope>
    <source>
        <strain evidence="2">DSM 19732 / NBRC 101661 / EBR45</strain>
    </source>
</reference>
<dbReference type="Proteomes" id="UP000005435">
    <property type="component" value="Chromosome"/>
</dbReference>
<dbReference type="RefSeq" id="WP_014256337.1">
    <property type="nucleotide sequence ID" value="NC_016627.1"/>
</dbReference>
<proteinExistence type="predicted"/>
<keyword evidence="2" id="KW-1185">Reference proteome</keyword>
<evidence type="ECO:0000313" key="2">
    <source>
        <dbReference type="Proteomes" id="UP000005435"/>
    </source>
</evidence>
<dbReference type="AlphaFoldDB" id="G8LWU3"/>
<reference evidence="2" key="1">
    <citation type="submission" date="2011-12" db="EMBL/GenBank/DDBJ databases">
        <title>Complete sequence of Clostridium clariflavum DSM 19732.</title>
        <authorList>
            <consortium name="US DOE Joint Genome Institute"/>
            <person name="Lucas S."/>
            <person name="Han J."/>
            <person name="Lapidus A."/>
            <person name="Cheng J.-F."/>
            <person name="Goodwin L."/>
            <person name="Pitluck S."/>
            <person name="Peters L."/>
            <person name="Teshima H."/>
            <person name="Detter J.C."/>
            <person name="Han C."/>
            <person name="Tapia R."/>
            <person name="Land M."/>
            <person name="Hauser L."/>
            <person name="Kyrpides N."/>
            <person name="Ivanova N."/>
            <person name="Pagani I."/>
            <person name="Kitzmiller T."/>
            <person name="Lynd L."/>
            <person name="Izquierdo J."/>
            <person name="Woyke T."/>
        </authorList>
    </citation>
    <scope>NUCLEOTIDE SEQUENCE [LARGE SCALE GENOMIC DNA]</scope>
    <source>
        <strain evidence="2">DSM 19732 / NBRC 101661 / EBR45</strain>
    </source>
</reference>
<name>G8LWU3_ACECE</name>
<dbReference type="eggNOG" id="ENOG503436Z">
    <property type="taxonomic scope" value="Bacteria"/>
</dbReference>
<accession>G8LWU3</accession>
<evidence type="ECO:0000313" key="1">
    <source>
        <dbReference type="EMBL" id="AEV69804.1"/>
    </source>
</evidence>
<sequence>MKGGIVIDTNIYSDIIETIKELEDMERNMCNLPEVFSQILKDEINANDESRLFNGVKRIIKKYSQNKKELEAIDEMIRVLCGGASINEILQVTKDECTDMSLTTGITVDDSCKN</sequence>